<evidence type="ECO:0000313" key="1">
    <source>
        <dbReference type="EMBL" id="MDC3983129.1"/>
    </source>
</evidence>
<proteinExistence type="predicted"/>
<comment type="caution">
    <text evidence="1">The sequence shown here is derived from an EMBL/GenBank/DDBJ whole genome shotgun (WGS) entry which is preliminary data.</text>
</comment>
<evidence type="ECO:0000313" key="2">
    <source>
        <dbReference type="Proteomes" id="UP001151081"/>
    </source>
</evidence>
<protein>
    <submittedName>
        <fullName evidence="1">Uncharacterized protein</fullName>
    </submittedName>
</protein>
<dbReference type="RefSeq" id="WP_272458759.1">
    <property type="nucleotide sequence ID" value="NZ_JAGTJJ010000011.1"/>
</dbReference>
<organism evidence="1 2">
    <name type="scientific">Polyangium jinanense</name>
    <dbReference type="NCBI Taxonomy" id="2829994"/>
    <lineage>
        <taxon>Bacteria</taxon>
        <taxon>Pseudomonadati</taxon>
        <taxon>Myxococcota</taxon>
        <taxon>Polyangia</taxon>
        <taxon>Polyangiales</taxon>
        <taxon>Polyangiaceae</taxon>
        <taxon>Polyangium</taxon>
    </lineage>
</organism>
<reference evidence="1 2" key="1">
    <citation type="submission" date="2021-04" db="EMBL/GenBank/DDBJ databases">
        <title>Genome analysis of Polyangium sp.</title>
        <authorList>
            <person name="Li Y."/>
            <person name="Wang J."/>
        </authorList>
    </citation>
    <scope>NUCLEOTIDE SEQUENCE [LARGE SCALE GENOMIC DNA]</scope>
    <source>
        <strain evidence="1 2">SDU14</strain>
    </source>
</reference>
<dbReference type="AlphaFoldDB" id="A0A9X3X3P5"/>
<dbReference type="Proteomes" id="UP001151081">
    <property type="component" value="Unassembled WGS sequence"/>
</dbReference>
<gene>
    <name evidence="1" type="ORF">KEG57_21640</name>
</gene>
<name>A0A9X3X3P5_9BACT</name>
<dbReference type="Gene3D" id="3.40.50.300">
    <property type="entry name" value="P-loop containing nucleotide triphosphate hydrolases"/>
    <property type="match status" value="1"/>
</dbReference>
<dbReference type="EMBL" id="JAGTJJ010000011">
    <property type="protein sequence ID" value="MDC3983129.1"/>
    <property type="molecule type" value="Genomic_DNA"/>
</dbReference>
<keyword evidence="2" id="KW-1185">Reference proteome</keyword>
<dbReference type="InterPro" id="IPR027417">
    <property type="entry name" value="P-loop_NTPase"/>
</dbReference>
<sequence>MTGAKHSASAAADREFFPMPRDGAYPCGYGCGGSSRLPGICEACATEERQAAFDAELRPALRSIPARFAWAVPGGDELAERLKNERIQGWARVRRELMAAFDAGKNVVILGPEPQVGKTSAACVVLRHVIQRGTFDALPAEVRAALVGNAAPSRPLAKTGAPRRPVHVEIALPEQVRIARGARFVPARALRGDSVAAEAAREVATAATVLVLDDVGDELDSAPEGSGWIPDRVAGTREVIDYRHKEPRLRTIVTTWLSEERMAAYYGGGTAKRVYGQAAVVKVGTHKVV</sequence>
<accession>A0A9X3X3P5</accession>